<accession>A0ABW3BN57</accession>
<dbReference type="EMBL" id="JBHTIB010000002">
    <property type="protein sequence ID" value="MFD0834198.1"/>
    <property type="molecule type" value="Genomic_DNA"/>
</dbReference>
<feature type="chain" id="PRO_5047541017" evidence="2">
    <location>
        <begin position="21"/>
        <end position="288"/>
    </location>
</feature>
<reference evidence="5" key="1">
    <citation type="journal article" date="2019" name="Int. J. Syst. Evol. Microbiol.">
        <title>The Global Catalogue of Microorganisms (GCM) 10K type strain sequencing project: providing services to taxonomists for standard genome sequencing and annotation.</title>
        <authorList>
            <consortium name="The Broad Institute Genomics Platform"/>
            <consortium name="The Broad Institute Genome Sequencing Center for Infectious Disease"/>
            <person name="Wu L."/>
            <person name="Ma J."/>
        </authorList>
    </citation>
    <scope>NUCLEOTIDE SEQUENCE [LARGE SCALE GENOMIC DNA]</scope>
    <source>
        <strain evidence="5">CCUG 60529</strain>
    </source>
</reference>
<keyword evidence="5" id="KW-1185">Reference proteome</keyword>
<sequence>MKHFFLLSLFISGISCNLLAQKQPFKPVSFPDTYNQLLDVIYTQVNGWDGRMDLYFNTKSATPTPIVINIHGGGWNHGEKESQSGFGSFFKNGYAVANVEYRLVAVAPAPAAIEDVRCALIYLYNNANALNIDTNKIVIMGGSSGGHLALMAGLLGNDKPFDTNCTYDGDIKVAAIIDKYGVSNLLPLTAWKSAKNWLGINHTNKKFIESVSPLYHVSKTSPPTFIVHGNEDPIVPYSQSEDLYKKLKDFNITTEFLTIPGGKHGKFSSEENALLSKRMWLFLKALDL</sequence>
<dbReference type="InterPro" id="IPR049492">
    <property type="entry name" value="BD-FAE-like_dom"/>
</dbReference>
<dbReference type="Gene3D" id="3.40.50.1820">
    <property type="entry name" value="alpha/beta hydrolase"/>
    <property type="match status" value="1"/>
</dbReference>
<evidence type="ECO:0000313" key="4">
    <source>
        <dbReference type="EMBL" id="MFD0834198.1"/>
    </source>
</evidence>
<comment type="caution">
    <text evidence="4">The sequence shown here is derived from an EMBL/GenBank/DDBJ whole genome shotgun (WGS) entry which is preliminary data.</text>
</comment>
<dbReference type="Proteomes" id="UP001597011">
    <property type="component" value="Unassembled WGS sequence"/>
</dbReference>
<dbReference type="PANTHER" id="PTHR48081">
    <property type="entry name" value="AB HYDROLASE SUPERFAMILY PROTEIN C4A8.06C"/>
    <property type="match status" value="1"/>
</dbReference>
<dbReference type="RefSeq" id="WP_379938339.1">
    <property type="nucleotide sequence ID" value="NZ_JBHTIB010000002.1"/>
</dbReference>
<keyword evidence="2" id="KW-0732">Signal</keyword>
<dbReference type="InterPro" id="IPR050300">
    <property type="entry name" value="GDXG_lipolytic_enzyme"/>
</dbReference>
<evidence type="ECO:0000313" key="5">
    <source>
        <dbReference type="Proteomes" id="UP001597011"/>
    </source>
</evidence>
<dbReference type="Pfam" id="PF20434">
    <property type="entry name" value="BD-FAE"/>
    <property type="match status" value="1"/>
</dbReference>
<name>A0ABW3BN57_9FLAO</name>
<feature type="signal peptide" evidence="2">
    <location>
        <begin position="1"/>
        <end position="20"/>
    </location>
</feature>
<gene>
    <name evidence="4" type="ORF">ACFQ0I_00360</name>
</gene>
<organism evidence="4 5">
    <name type="scientific">Mariniflexile aquimaris</name>
    <dbReference type="NCBI Taxonomy" id="881009"/>
    <lineage>
        <taxon>Bacteria</taxon>
        <taxon>Pseudomonadati</taxon>
        <taxon>Bacteroidota</taxon>
        <taxon>Flavobacteriia</taxon>
        <taxon>Flavobacteriales</taxon>
        <taxon>Flavobacteriaceae</taxon>
        <taxon>Mariniflexile</taxon>
    </lineage>
</organism>
<dbReference type="GO" id="GO:0016787">
    <property type="term" value="F:hydrolase activity"/>
    <property type="evidence" value="ECO:0007669"/>
    <property type="project" value="UniProtKB-KW"/>
</dbReference>
<keyword evidence="1 4" id="KW-0378">Hydrolase</keyword>
<dbReference type="InterPro" id="IPR029058">
    <property type="entry name" value="AB_hydrolase_fold"/>
</dbReference>
<evidence type="ECO:0000256" key="2">
    <source>
        <dbReference type="SAM" id="SignalP"/>
    </source>
</evidence>
<evidence type="ECO:0000259" key="3">
    <source>
        <dbReference type="Pfam" id="PF20434"/>
    </source>
</evidence>
<proteinExistence type="predicted"/>
<dbReference type="SUPFAM" id="SSF53474">
    <property type="entry name" value="alpha/beta-Hydrolases"/>
    <property type="match status" value="1"/>
</dbReference>
<protein>
    <submittedName>
        <fullName evidence="4">Alpha/beta hydrolase fold domain-containing protein</fullName>
    </submittedName>
</protein>
<evidence type="ECO:0000256" key="1">
    <source>
        <dbReference type="ARBA" id="ARBA00022801"/>
    </source>
</evidence>
<feature type="domain" description="BD-FAE-like" evidence="3">
    <location>
        <begin position="52"/>
        <end position="247"/>
    </location>
</feature>
<dbReference type="PROSITE" id="PS51257">
    <property type="entry name" value="PROKAR_LIPOPROTEIN"/>
    <property type="match status" value="1"/>
</dbReference>